<protein>
    <submittedName>
        <fullName evidence="2">Uncharacterized protein</fullName>
    </submittedName>
</protein>
<proteinExistence type="predicted"/>
<evidence type="ECO:0000313" key="3">
    <source>
        <dbReference type="Proteomes" id="UP001152622"/>
    </source>
</evidence>
<accession>A0A9Q1IJW8</accession>
<dbReference type="EMBL" id="JAINUF010000014">
    <property type="protein sequence ID" value="KAJ8342301.1"/>
    <property type="molecule type" value="Genomic_DNA"/>
</dbReference>
<feature type="region of interest" description="Disordered" evidence="1">
    <location>
        <begin position="45"/>
        <end position="73"/>
    </location>
</feature>
<dbReference type="AlphaFoldDB" id="A0A9Q1IJW8"/>
<gene>
    <name evidence="2" type="ORF">SKAU_G00322290</name>
</gene>
<evidence type="ECO:0000313" key="2">
    <source>
        <dbReference type="EMBL" id="KAJ8342301.1"/>
    </source>
</evidence>
<organism evidence="2 3">
    <name type="scientific">Synaphobranchus kaupii</name>
    <name type="common">Kaup's arrowtooth eel</name>
    <dbReference type="NCBI Taxonomy" id="118154"/>
    <lineage>
        <taxon>Eukaryota</taxon>
        <taxon>Metazoa</taxon>
        <taxon>Chordata</taxon>
        <taxon>Craniata</taxon>
        <taxon>Vertebrata</taxon>
        <taxon>Euteleostomi</taxon>
        <taxon>Actinopterygii</taxon>
        <taxon>Neopterygii</taxon>
        <taxon>Teleostei</taxon>
        <taxon>Anguilliformes</taxon>
        <taxon>Synaphobranchidae</taxon>
        <taxon>Synaphobranchus</taxon>
    </lineage>
</organism>
<dbReference type="Proteomes" id="UP001152622">
    <property type="component" value="Chromosome 14"/>
</dbReference>
<sequence length="73" mass="7731">MSHMIELCIVRNRKLLDSIGKMDGGVAGSSPFLRYSCCLGLGPTRSPARPTGPLERLSPVEESAGLSLTSTPD</sequence>
<evidence type="ECO:0000256" key="1">
    <source>
        <dbReference type="SAM" id="MobiDB-lite"/>
    </source>
</evidence>
<name>A0A9Q1IJW8_SYNKA</name>
<keyword evidence="3" id="KW-1185">Reference proteome</keyword>
<reference evidence="2" key="1">
    <citation type="journal article" date="2023" name="Science">
        <title>Genome structures resolve the early diversification of teleost fishes.</title>
        <authorList>
            <person name="Parey E."/>
            <person name="Louis A."/>
            <person name="Montfort J."/>
            <person name="Bouchez O."/>
            <person name="Roques C."/>
            <person name="Iampietro C."/>
            <person name="Lluch J."/>
            <person name="Castinel A."/>
            <person name="Donnadieu C."/>
            <person name="Desvignes T."/>
            <person name="Floi Bucao C."/>
            <person name="Jouanno E."/>
            <person name="Wen M."/>
            <person name="Mejri S."/>
            <person name="Dirks R."/>
            <person name="Jansen H."/>
            <person name="Henkel C."/>
            <person name="Chen W.J."/>
            <person name="Zahm M."/>
            <person name="Cabau C."/>
            <person name="Klopp C."/>
            <person name="Thompson A.W."/>
            <person name="Robinson-Rechavi M."/>
            <person name="Braasch I."/>
            <person name="Lecointre G."/>
            <person name="Bobe J."/>
            <person name="Postlethwait J.H."/>
            <person name="Berthelot C."/>
            <person name="Roest Crollius H."/>
            <person name="Guiguen Y."/>
        </authorList>
    </citation>
    <scope>NUCLEOTIDE SEQUENCE</scope>
    <source>
        <strain evidence="2">WJC10195</strain>
    </source>
</reference>
<comment type="caution">
    <text evidence="2">The sequence shown here is derived from an EMBL/GenBank/DDBJ whole genome shotgun (WGS) entry which is preliminary data.</text>
</comment>